<dbReference type="Proteomes" id="UP000694892">
    <property type="component" value="Chromosome 1L"/>
</dbReference>
<gene>
    <name evidence="1" type="ORF">XELAEV_18005736mg</name>
</gene>
<dbReference type="EMBL" id="CM004466">
    <property type="protein sequence ID" value="OCT99952.1"/>
    <property type="molecule type" value="Genomic_DNA"/>
</dbReference>
<name>A0A974DY70_XENLA</name>
<dbReference type="AlphaFoldDB" id="A0A974DY70"/>
<proteinExistence type="predicted"/>
<evidence type="ECO:0000313" key="1">
    <source>
        <dbReference type="EMBL" id="OCT99952.1"/>
    </source>
</evidence>
<organism evidence="1 2">
    <name type="scientific">Xenopus laevis</name>
    <name type="common">African clawed frog</name>
    <dbReference type="NCBI Taxonomy" id="8355"/>
    <lineage>
        <taxon>Eukaryota</taxon>
        <taxon>Metazoa</taxon>
        <taxon>Chordata</taxon>
        <taxon>Craniata</taxon>
        <taxon>Vertebrata</taxon>
        <taxon>Euteleostomi</taxon>
        <taxon>Amphibia</taxon>
        <taxon>Batrachia</taxon>
        <taxon>Anura</taxon>
        <taxon>Pipoidea</taxon>
        <taxon>Pipidae</taxon>
        <taxon>Xenopodinae</taxon>
        <taxon>Xenopus</taxon>
        <taxon>Xenopus</taxon>
    </lineage>
</organism>
<accession>A0A974DY70</accession>
<reference evidence="2" key="1">
    <citation type="journal article" date="2016" name="Nature">
        <title>Genome evolution in the allotetraploid frog Xenopus laevis.</title>
        <authorList>
            <person name="Session A.M."/>
            <person name="Uno Y."/>
            <person name="Kwon T."/>
            <person name="Chapman J.A."/>
            <person name="Toyoda A."/>
            <person name="Takahashi S."/>
            <person name="Fukui A."/>
            <person name="Hikosaka A."/>
            <person name="Suzuki A."/>
            <person name="Kondo M."/>
            <person name="van Heeringen S.J."/>
            <person name="Quigley I."/>
            <person name="Heinz S."/>
            <person name="Ogino H."/>
            <person name="Ochi H."/>
            <person name="Hellsten U."/>
            <person name="Lyons J.B."/>
            <person name="Simakov O."/>
            <person name="Putnam N."/>
            <person name="Stites J."/>
            <person name="Kuroki Y."/>
            <person name="Tanaka T."/>
            <person name="Michiue T."/>
            <person name="Watanabe M."/>
            <person name="Bogdanovic O."/>
            <person name="Lister R."/>
            <person name="Georgiou G."/>
            <person name="Paranjpe S.S."/>
            <person name="van Kruijsbergen I."/>
            <person name="Shu S."/>
            <person name="Carlson J."/>
            <person name="Kinoshita T."/>
            <person name="Ohta Y."/>
            <person name="Mawaribuchi S."/>
            <person name="Jenkins J."/>
            <person name="Grimwood J."/>
            <person name="Schmutz J."/>
            <person name="Mitros T."/>
            <person name="Mozaffari S.V."/>
            <person name="Suzuki Y."/>
            <person name="Haramoto Y."/>
            <person name="Yamamoto T.S."/>
            <person name="Takagi C."/>
            <person name="Heald R."/>
            <person name="Miller K."/>
            <person name="Haudenschild C."/>
            <person name="Kitzman J."/>
            <person name="Nakayama T."/>
            <person name="Izutsu Y."/>
            <person name="Robert J."/>
            <person name="Fortriede J."/>
            <person name="Burns K."/>
            <person name="Lotay V."/>
            <person name="Karimi K."/>
            <person name="Yasuoka Y."/>
            <person name="Dichmann D.S."/>
            <person name="Flajnik M.F."/>
            <person name="Houston D.W."/>
            <person name="Shendure J."/>
            <person name="DuPasquier L."/>
            <person name="Vize P.D."/>
            <person name="Zorn A.M."/>
            <person name="Ito M."/>
            <person name="Marcotte E.M."/>
            <person name="Wallingford J.B."/>
            <person name="Ito Y."/>
            <person name="Asashima M."/>
            <person name="Ueno N."/>
            <person name="Matsuda Y."/>
            <person name="Veenstra G.J."/>
            <person name="Fujiyama A."/>
            <person name="Harland R.M."/>
            <person name="Taira M."/>
            <person name="Rokhsar D.S."/>
        </authorList>
    </citation>
    <scope>NUCLEOTIDE SEQUENCE [LARGE SCALE GENOMIC DNA]</scope>
    <source>
        <strain evidence="2">J</strain>
    </source>
</reference>
<protein>
    <submittedName>
        <fullName evidence="1">Uncharacterized protein</fullName>
    </submittedName>
</protein>
<sequence>MMKTEKDIHNNFQLNEKTYSMSSSPHGYQINESFKMSLFFQKKYWTSALVYTHLTLVCPNTSLFLKAFPFFTIIDLFLDQDLEVKKKIYIYIYIFFTYVAQ</sequence>
<evidence type="ECO:0000313" key="2">
    <source>
        <dbReference type="Proteomes" id="UP000694892"/>
    </source>
</evidence>